<feature type="compositionally biased region" description="Basic residues" evidence="1">
    <location>
        <begin position="62"/>
        <end position="71"/>
    </location>
</feature>
<evidence type="ECO:0000256" key="1">
    <source>
        <dbReference type="SAM" id="MobiDB-lite"/>
    </source>
</evidence>
<feature type="compositionally biased region" description="Low complexity" evidence="1">
    <location>
        <begin position="125"/>
        <end position="144"/>
    </location>
</feature>
<dbReference type="EMBL" id="CADCTH010000597">
    <property type="protein sequence ID" value="CAA9294584.1"/>
    <property type="molecule type" value="Genomic_DNA"/>
</dbReference>
<proteinExistence type="predicted"/>
<feature type="region of interest" description="Disordered" evidence="1">
    <location>
        <begin position="1"/>
        <end position="169"/>
    </location>
</feature>
<gene>
    <name evidence="2" type="ORF">AVDCRST_MAG54-4745</name>
</gene>
<name>A0A6J4K323_9PSEU</name>
<feature type="compositionally biased region" description="Low complexity" evidence="1">
    <location>
        <begin position="72"/>
        <end position="100"/>
    </location>
</feature>
<feature type="non-terminal residue" evidence="2">
    <location>
        <position position="169"/>
    </location>
</feature>
<protein>
    <submittedName>
        <fullName evidence="2">TmRNA-binding protein SmpB</fullName>
    </submittedName>
</protein>
<feature type="non-terminal residue" evidence="2">
    <location>
        <position position="1"/>
    </location>
</feature>
<accession>A0A6J4K323</accession>
<sequence length="169" mass="18754">GTEDGSGEGQQQPTRATPQDRRHQPQGQVRLPNPRRLRGRHRAAGHRGQEPARGARVAERRLRPRDRRRGVAARAAHPGVRLRLLDQPRAAPRPQAAAAQVRDRPPGRQDPRDGPHPRPAVALLQRRQVQGRARPRARQGQARQARGDGRARRQARGGAGRRSAHQGLV</sequence>
<feature type="compositionally biased region" description="Basic residues" evidence="1">
    <location>
        <begin position="33"/>
        <end position="45"/>
    </location>
</feature>
<reference evidence="2" key="1">
    <citation type="submission" date="2020-02" db="EMBL/GenBank/DDBJ databases">
        <authorList>
            <person name="Meier V. D."/>
        </authorList>
    </citation>
    <scope>NUCLEOTIDE SEQUENCE</scope>
    <source>
        <strain evidence="2">AVDCRST_MAG54</strain>
    </source>
</reference>
<evidence type="ECO:0000313" key="2">
    <source>
        <dbReference type="EMBL" id="CAA9294584.1"/>
    </source>
</evidence>
<feature type="compositionally biased region" description="Basic and acidic residues" evidence="1">
    <location>
        <begin position="101"/>
        <end position="116"/>
    </location>
</feature>
<dbReference type="AlphaFoldDB" id="A0A6J4K323"/>
<organism evidence="2">
    <name type="scientific">uncultured Actinomycetospora sp</name>
    <dbReference type="NCBI Taxonomy" id="1135996"/>
    <lineage>
        <taxon>Bacteria</taxon>
        <taxon>Bacillati</taxon>
        <taxon>Actinomycetota</taxon>
        <taxon>Actinomycetes</taxon>
        <taxon>Pseudonocardiales</taxon>
        <taxon>Pseudonocardiaceae</taxon>
        <taxon>Actinomycetospora</taxon>
        <taxon>environmental samples</taxon>
    </lineage>
</organism>